<accession>A0A936F0A5</accession>
<feature type="transmembrane region" description="Helical" evidence="1">
    <location>
        <begin position="45"/>
        <end position="67"/>
    </location>
</feature>
<feature type="transmembrane region" description="Helical" evidence="1">
    <location>
        <begin position="212"/>
        <end position="233"/>
    </location>
</feature>
<evidence type="ECO:0000313" key="3">
    <source>
        <dbReference type="Proteomes" id="UP000709959"/>
    </source>
</evidence>
<comment type="caution">
    <text evidence="2">The sequence shown here is derived from an EMBL/GenBank/DDBJ whole genome shotgun (WGS) entry which is preliminary data.</text>
</comment>
<dbReference type="EMBL" id="JADKCH010000002">
    <property type="protein sequence ID" value="MBK8571782.1"/>
    <property type="molecule type" value="Genomic_DNA"/>
</dbReference>
<dbReference type="Proteomes" id="UP000709959">
    <property type="component" value="Unassembled WGS sequence"/>
</dbReference>
<dbReference type="AlphaFoldDB" id="A0A936F0A5"/>
<gene>
    <name evidence="2" type="ORF">IPN91_03865</name>
</gene>
<organism evidence="2 3">
    <name type="scientific">Candidatus Geothrix odensensis</name>
    <dbReference type="NCBI Taxonomy" id="2954440"/>
    <lineage>
        <taxon>Bacteria</taxon>
        <taxon>Pseudomonadati</taxon>
        <taxon>Acidobacteriota</taxon>
        <taxon>Holophagae</taxon>
        <taxon>Holophagales</taxon>
        <taxon>Holophagaceae</taxon>
        <taxon>Geothrix</taxon>
    </lineage>
</organism>
<sequence length="258" mass="27791">MAFTLITLAIAAALFLGMLLLQELGRRLGCRHLAGDPEGARKGLGAVEGAVFGLMGLLLAFTFSGAASRLEGRRQLIAQEVNAIGTAYLRIDLLGPSVQAPLREAFRQYLDARLAYSQNPRGSAASRTGLEHSIQLQQSIWSQAVMACRDEAKSHPAMLLVPAINDMIDITTTRGMALEQHPPVIVFGMLAALMLVGALLAGYGMAERKVASWAHILGFAALFSSTFFVILDLEYPRLGLIRVDGADQVLVELRASMK</sequence>
<feature type="transmembrane region" description="Helical" evidence="1">
    <location>
        <begin position="184"/>
        <end position="206"/>
    </location>
</feature>
<keyword evidence="1" id="KW-0812">Transmembrane</keyword>
<keyword evidence="1" id="KW-1133">Transmembrane helix</keyword>
<reference evidence="2 3" key="1">
    <citation type="submission" date="2020-10" db="EMBL/GenBank/DDBJ databases">
        <title>Connecting structure to function with the recovery of over 1000 high-quality activated sludge metagenome-assembled genomes encoding full-length rRNA genes using long-read sequencing.</title>
        <authorList>
            <person name="Singleton C.M."/>
            <person name="Petriglieri F."/>
            <person name="Kristensen J.M."/>
            <person name="Kirkegaard R.H."/>
            <person name="Michaelsen T.Y."/>
            <person name="Andersen M.H."/>
            <person name="Karst S.M."/>
            <person name="Dueholm M.S."/>
            <person name="Nielsen P.H."/>
            <person name="Albertsen M."/>
        </authorList>
    </citation>
    <scope>NUCLEOTIDE SEQUENCE [LARGE SCALE GENOMIC DNA]</scope>
    <source>
        <strain evidence="2">OdNE_18-Q3-R46-58_MAXAC.008</strain>
    </source>
</reference>
<protein>
    <submittedName>
        <fullName evidence="2">DUF4239 domain-containing protein</fullName>
    </submittedName>
</protein>
<keyword evidence="1" id="KW-0472">Membrane</keyword>
<dbReference type="InterPro" id="IPR025333">
    <property type="entry name" value="DUF4239"/>
</dbReference>
<dbReference type="Pfam" id="PF14023">
    <property type="entry name" value="Bestrophin-like"/>
    <property type="match status" value="1"/>
</dbReference>
<proteinExistence type="predicted"/>
<evidence type="ECO:0000313" key="2">
    <source>
        <dbReference type="EMBL" id="MBK8571782.1"/>
    </source>
</evidence>
<evidence type="ECO:0000256" key="1">
    <source>
        <dbReference type="SAM" id="Phobius"/>
    </source>
</evidence>
<name>A0A936F0A5_9BACT</name>